<sequence>MNFVVLQRGSMKQSELNIKSGMKVPETNFDDFKKNLKKTIDAELFIEKKQGFKVPENYFEHSKESILKSTSERTKILHFSIIRYAVASVLILLFVSVVWKYISQASKNVYFSDLTSAEIQDYLNDTYLEDKTYLILEQLETVSLNSIVNENQNMENLDDYLQEYDYKLDESY</sequence>
<organism evidence="2 3">
    <name type="scientific">Capnocytophaga cynodegmi</name>
    <dbReference type="NCBI Taxonomy" id="28189"/>
    <lineage>
        <taxon>Bacteria</taxon>
        <taxon>Pseudomonadati</taxon>
        <taxon>Bacteroidota</taxon>
        <taxon>Flavobacteriia</taxon>
        <taxon>Flavobacteriales</taxon>
        <taxon>Flavobacteriaceae</taxon>
        <taxon>Capnocytophaga</taxon>
    </lineage>
</organism>
<proteinExistence type="predicted"/>
<evidence type="ECO:0000313" key="3">
    <source>
        <dbReference type="Proteomes" id="UP000038055"/>
    </source>
</evidence>
<name>A0A0B7HFE8_9FLAO</name>
<feature type="transmembrane region" description="Helical" evidence="1">
    <location>
        <begin position="81"/>
        <end position="102"/>
    </location>
</feature>
<keyword evidence="1" id="KW-0472">Membrane</keyword>
<keyword evidence="1" id="KW-0812">Transmembrane</keyword>
<dbReference type="Proteomes" id="UP000038055">
    <property type="component" value="Unassembled WGS sequence"/>
</dbReference>
<protein>
    <submittedName>
        <fullName evidence="2">Uncharacterized protein</fullName>
    </submittedName>
</protein>
<accession>A0A0B7HFE8</accession>
<dbReference type="STRING" id="28189.CCYN74_40196"/>
<keyword evidence="3" id="KW-1185">Reference proteome</keyword>
<dbReference type="EMBL" id="CDOD01000034">
    <property type="protein sequence ID" value="CEN37384.1"/>
    <property type="molecule type" value="Genomic_DNA"/>
</dbReference>
<keyword evidence="1" id="KW-1133">Transmembrane helix</keyword>
<evidence type="ECO:0000256" key="1">
    <source>
        <dbReference type="SAM" id="Phobius"/>
    </source>
</evidence>
<gene>
    <name evidence="2" type="ORF">CCYN2B_40088</name>
</gene>
<dbReference type="eggNOG" id="ENOG50314IK">
    <property type="taxonomic scope" value="Bacteria"/>
</dbReference>
<reference evidence="3" key="1">
    <citation type="submission" date="2015-01" db="EMBL/GenBank/DDBJ databases">
        <authorList>
            <person name="MANFREDI Pablo"/>
        </authorList>
    </citation>
    <scope>NUCLEOTIDE SEQUENCE [LARGE SCALE GENOMIC DNA]</scope>
    <source>
        <strain evidence="3">Ccyn2B</strain>
    </source>
</reference>
<dbReference type="AlphaFoldDB" id="A0A0B7HFE8"/>
<evidence type="ECO:0000313" key="2">
    <source>
        <dbReference type="EMBL" id="CEN37384.1"/>
    </source>
</evidence>